<name>A0A9Q5SNW5_9BACT</name>
<evidence type="ECO:0000313" key="3">
    <source>
        <dbReference type="Proteomes" id="UP000195975"/>
    </source>
</evidence>
<organism evidence="2 3">
    <name type="scientific">Parabacteroides johnsonii</name>
    <dbReference type="NCBI Taxonomy" id="387661"/>
    <lineage>
        <taxon>Bacteria</taxon>
        <taxon>Pseudomonadati</taxon>
        <taxon>Bacteroidota</taxon>
        <taxon>Bacteroidia</taxon>
        <taxon>Bacteroidales</taxon>
        <taxon>Tannerellaceae</taxon>
        <taxon>Parabacteroides</taxon>
    </lineage>
</organism>
<comment type="caution">
    <text evidence="2">The sequence shown here is derived from an EMBL/GenBank/DDBJ whole genome shotgun (WGS) entry which is preliminary data.</text>
</comment>
<accession>A0A9Q5SNW5</accession>
<dbReference type="AlphaFoldDB" id="A0A9Q5SNW5"/>
<dbReference type="Proteomes" id="UP000195975">
    <property type="component" value="Unassembled WGS sequence"/>
</dbReference>
<feature type="compositionally biased region" description="Basic and acidic residues" evidence="1">
    <location>
        <begin position="101"/>
        <end position="118"/>
    </location>
</feature>
<dbReference type="EMBL" id="NFIJ01000023">
    <property type="protein sequence ID" value="OUO03416.1"/>
    <property type="molecule type" value="Genomic_DNA"/>
</dbReference>
<evidence type="ECO:0000256" key="1">
    <source>
        <dbReference type="SAM" id="MobiDB-lite"/>
    </source>
</evidence>
<sequence>MVKGMANKEKIDYLLLDIRELETLVAGMRDAEVYPVSFFGQTFDLTHKILKDLHALETAQIEMLRKQMEEHQALIQSIPPSVATSVKTVRAETKPVTQEPETERAVTEETAKEVPLEEKPEEEPVIVQPAPIMTPAEEIRQGLPTEKDSLAQPESNPVEESEAPVVETPEKVIPAERPGLFLNDLLEKKNLSDFRKAFSLNDRFRFRRELFGGDEARMNKAINDLNDLHSYEESVTYLNNELKWNIEDEAVADFIKLLEKRFL</sequence>
<gene>
    <name evidence="2" type="ORF">B5F96_15905</name>
</gene>
<feature type="region of interest" description="Disordered" evidence="1">
    <location>
        <begin position="145"/>
        <end position="166"/>
    </location>
</feature>
<protein>
    <submittedName>
        <fullName evidence="2">Uncharacterized protein</fullName>
    </submittedName>
</protein>
<feature type="region of interest" description="Disordered" evidence="1">
    <location>
        <begin position="89"/>
        <end position="123"/>
    </location>
</feature>
<evidence type="ECO:0000313" key="2">
    <source>
        <dbReference type="EMBL" id="OUO03416.1"/>
    </source>
</evidence>
<reference evidence="3" key="1">
    <citation type="submission" date="2017-04" db="EMBL/GenBank/DDBJ databases">
        <title>Function of individual gut microbiota members based on whole genome sequencing of pure cultures obtained from chicken caecum.</title>
        <authorList>
            <person name="Medvecky M."/>
            <person name="Cejkova D."/>
            <person name="Polansky O."/>
            <person name="Karasova D."/>
            <person name="Kubasova T."/>
            <person name="Cizek A."/>
            <person name="Rychlik I."/>
        </authorList>
    </citation>
    <scope>NUCLEOTIDE SEQUENCE [LARGE SCALE GENOMIC DNA]</scope>
    <source>
        <strain evidence="3">An42</strain>
    </source>
</reference>
<proteinExistence type="predicted"/>